<accession>A0A520RX29</accession>
<dbReference type="InterPro" id="IPR005467">
    <property type="entry name" value="His_kinase_dom"/>
</dbReference>
<proteinExistence type="predicted"/>
<evidence type="ECO:0000256" key="1">
    <source>
        <dbReference type="ARBA" id="ARBA00000085"/>
    </source>
</evidence>
<dbReference type="GO" id="GO:0005524">
    <property type="term" value="F:ATP binding"/>
    <property type="evidence" value="ECO:0007669"/>
    <property type="project" value="UniProtKB-KW"/>
</dbReference>
<evidence type="ECO:0000259" key="9">
    <source>
        <dbReference type="PROSITE" id="PS50109"/>
    </source>
</evidence>
<dbReference type="EMBL" id="SHAH01000082">
    <property type="protein sequence ID" value="RZO74799.1"/>
    <property type="molecule type" value="Genomic_DNA"/>
</dbReference>
<sequence>MFDSMNIQKVFSDIIKSMSSALITVDAELCVKHINTYALQISVLDNCNAMTDEVVRKAFDPYFTTRPTSGGTGLGLSPAYRIIKTLLGGEIEISSAPKLGAQFIITLHACGKPQEQTS</sequence>
<dbReference type="Pfam" id="PF02518">
    <property type="entry name" value="HATPase_c"/>
    <property type="match status" value="1"/>
</dbReference>
<evidence type="ECO:0000256" key="7">
    <source>
        <dbReference type="ARBA" id="ARBA00022840"/>
    </source>
</evidence>
<name>A0A520RX29_9GAMM</name>
<dbReference type="PANTHER" id="PTHR43065">
    <property type="entry name" value="SENSOR HISTIDINE KINASE"/>
    <property type="match status" value="1"/>
</dbReference>
<dbReference type="EC" id="2.7.13.3" evidence="2"/>
<evidence type="ECO:0000256" key="6">
    <source>
        <dbReference type="ARBA" id="ARBA00022777"/>
    </source>
</evidence>
<organism evidence="10 11">
    <name type="scientific">OM182 bacterium</name>
    <dbReference type="NCBI Taxonomy" id="2510334"/>
    <lineage>
        <taxon>Bacteria</taxon>
        <taxon>Pseudomonadati</taxon>
        <taxon>Pseudomonadota</taxon>
        <taxon>Gammaproteobacteria</taxon>
        <taxon>OMG group</taxon>
        <taxon>OM182 clade</taxon>
    </lineage>
</organism>
<dbReference type="Gene3D" id="3.30.565.10">
    <property type="entry name" value="Histidine kinase-like ATPase, C-terminal domain"/>
    <property type="match status" value="1"/>
</dbReference>
<evidence type="ECO:0000256" key="2">
    <source>
        <dbReference type="ARBA" id="ARBA00012438"/>
    </source>
</evidence>
<dbReference type="SMART" id="SM00387">
    <property type="entry name" value="HATPase_c"/>
    <property type="match status" value="1"/>
</dbReference>
<dbReference type="SUPFAM" id="SSF55874">
    <property type="entry name" value="ATPase domain of HSP90 chaperone/DNA topoisomerase II/histidine kinase"/>
    <property type="match status" value="1"/>
</dbReference>
<evidence type="ECO:0000313" key="10">
    <source>
        <dbReference type="EMBL" id="RZO74799.1"/>
    </source>
</evidence>
<evidence type="ECO:0000256" key="8">
    <source>
        <dbReference type="ARBA" id="ARBA00023012"/>
    </source>
</evidence>
<dbReference type="GO" id="GO:0000160">
    <property type="term" value="P:phosphorelay signal transduction system"/>
    <property type="evidence" value="ECO:0007669"/>
    <property type="project" value="UniProtKB-KW"/>
</dbReference>
<dbReference type="InterPro" id="IPR036890">
    <property type="entry name" value="HATPase_C_sf"/>
</dbReference>
<dbReference type="PANTHER" id="PTHR43065:SF10">
    <property type="entry name" value="PEROXIDE STRESS-ACTIVATED HISTIDINE KINASE MAK3"/>
    <property type="match status" value="1"/>
</dbReference>
<keyword evidence="3" id="KW-0597">Phosphoprotein</keyword>
<dbReference type="AlphaFoldDB" id="A0A520RX29"/>
<dbReference type="PRINTS" id="PR00344">
    <property type="entry name" value="BCTRLSENSOR"/>
</dbReference>
<keyword evidence="7" id="KW-0067">ATP-binding</keyword>
<evidence type="ECO:0000256" key="3">
    <source>
        <dbReference type="ARBA" id="ARBA00022553"/>
    </source>
</evidence>
<comment type="caution">
    <text evidence="10">The sequence shown here is derived from an EMBL/GenBank/DDBJ whole genome shotgun (WGS) entry which is preliminary data.</text>
</comment>
<dbReference type="PROSITE" id="PS50109">
    <property type="entry name" value="HIS_KIN"/>
    <property type="match status" value="1"/>
</dbReference>
<comment type="catalytic activity">
    <reaction evidence="1">
        <text>ATP + protein L-histidine = ADP + protein N-phospho-L-histidine.</text>
        <dbReference type="EC" id="2.7.13.3"/>
    </reaction>
</comment>
<keyword evidence="6 10" id="KW-0418">Kinase</keyword>
<evidence type="ECO:0000313" key="11">
    <source>
        <dbReference type="Proteomes" id="UP000320404"/>
    </source>
</evidence>
<protein>
    <recommendedName>
        <fullName evidence="2">histidine kinase</fullName>
        <ecNumber evidence="2">2.7.13.3</ecNumber>
    </recommendedName>
</protein>
<evidence type="ECO:0000256" key="4">
    <source>
        <dbReference type="ARBA" id="ARBA00022679"/>
    </source>
</evidence>
<keyword evidence="4" id="KW-0808">Transferase</keyword>
<keyword evidence="8" id="KW-0902">Two-component regulatory system</keyword>
<dbReference type="GO" id="GO:0004673">
    <property type="term" value="F:protein histidine kinase activity"/>
    <property type="evidence" value="ECO:0007669"/>
    <property type="project" value="UniProtKB-EC"/>
</dbReference>
<keyword evidence="5" id="KW-0547">Nucleotide-binding</keyword>
<feature type="domain" description="Histidine kinase" evidence="9">
    <location>
        <begin position="1"/>
        <end position="111"/>
    </location>
</feature>
<evidence type="ECO:0000256" key="5">
    <source>
        <dbReference type="ARBA" id="ARBA00022741"/>
    </source>
</evidence>
<gene>
    <name evidence="10" type="ORF">EVA69_05250</name>
</gene>
<dbReference type="InterPro" id="IPR004358">
    <property type="entry name" value="Sig_transdc_His_kin-like_C"/>
</dbReference>
<reference evidence="10 11" key="1">
    <citation type="submission" date="2019-02" db="EMBL/GenBank/DDBJ databases">
        <title>Prokaryotic population dynamics and viral predation in marine succession experiment using metagenomics: the confinement effect.</title>
        <authorList>
            <person name="Haro-Moreno J.M."/>
            <person name="Rodriguez-Valera F."/>
            <person name="Lopez-Perez M."/>
        </authorList>
    </citation>
    <scope>NUCLEOTIDE SEQUENCE [LARGE SCALE GENOMIC DNA]</scope>
    <source>
        <strain evidence="10">MED-G158</strain>
    </source>
</reference>
<dbReference type="Proteomes" id="UP000320404">
    <property type="component" value="Unassembled WGS sequence"/>
</dbReference>
<dbReference type="InterPro" id="IPR003594">
    <property type="entry name" value="HATPase_dom"/>
</dbReference>